<reference evidence="13 15" key="1">
    <citation type="submission" date="2020-01" db="EMBL/GenBank/DDBJ databases">
        <authorList>
            <person name="Mishra B."/>
        </authorList>
    </citation>
    <scope>NUCLEOTIDE SEQUENCE [LARGE SCALE GENOMIC DNA]</scope>
</reference>
<dbReference type="Proteomes" id="UP000467841">
    <property type="component" value="Unassembled WGS sequence"/>
</dbReference>
<evidence type="ECO:0000256" key="8">
    <source>
        <dbReference type="ARBA" id="ARBA00022833"/>
    </source>
</evidence>
<dbReference type="EMBL" id="CACVBM020001901">
    <property type="protein sequence ID" value="CAA7061865.1"/>
    <property type="molecule type" value="Genomic_DNA"/>
</dbReference>
<dbReference type="GO" id="GO:0016567">
    <property type="term" value="P:protein ubiquitination"/>
    <property type="evidence" value="ECO:0007669"/>
    <property type="project" value="TreeGrafter"/>
</dbReference>
<comment type="catalytic activity">
    <reaction evidence="1">
        <text>S-ubiquitinyl-[E2 ubiquitin-conjugating enzyme]-L-cysteine + [acceptor protein]-L-lysine = [E2 ubiquitin-conjugating enzyme]-L-cysteine + N(6)-ubiquitinyl-[acceptor protein]-L-lysine.</text>
        <dbReference type="EC" id="2.3.2.27"/>
    </reaction>
</comment>
<evidence type="ECO:0000256" key="3">
    <source>
        <dbReference type="ARBA" id="ARBA00012483"/>
    </source>
</evidence>
<dbReference type="SMART" id="SM00184">
    <property type="entry name" value="RING"/>
    <property type="match status" value="2"/>
</dbReference>
<dbReference type="SUPFAM" id="SSF57903">
    <property type="entry name" value="FYVE/PHD zinc finger"/>
    <property type="match status" value="1"/>
</dbReference>
<dbReference type="InterPro" id="IPR013083">
    <property type="entry name" value="Znf_RING/FYVE/PHD"/>
</dbReference>
<dbReference type="AlphaFoldDB" id="A0A6D2KVT9"/>
<dbReference type="SMART" id="SM00249">
    <property type="entry name" value="PHD"/>
    <property type="match status" value="1"/>
</dbReference>
<evidence type="ECO:0000256" key="4">
    <source>
        <dbReference type="ARBA" id="ARBA00022679"/>
    </source>
</evidence>
<keyword evidence="6 10" id="KW-0863">Zinc-finger</keyword>
<name>A0A6D2KVT9_9BRAS</name>
<keyword evidence="5" id="KW-0479">Metal-binding</keyword>
<dbReference type="Gene3D" id="3.30.40.10">
    <property type="entry name" value="Zinc/RING finger domain, C3HC4 (zinc finger)"/>
    <property type="match status" value="2"/>
</dbReference>
<proteinExistence type="predicted"/>
<dbReference type="PROSITE" id="PS50089">
    <property type="entry name" value="ZF_RING_2"/>
    <property type="match status" value="1"/>
</dbReference>
<dbReference type="GO" id="GO:0061630">
    <property type="term" value="F:ubiquitin protein ligase activity"/>
    <property type="evidence" value="ECO:0007669"/>
    <property type="project" value="UniProtKB-EC"/>
</dbReference>
<dbReference type="PANTHER" id="PTHR14140:SF46">
    <property type="entry name" value="E3 UBIQUITIN-PROTEIN LIGASE ORTHRUS 1-RELATED"/>
    <property type="match status" value="1"/>
</dbReference>
<accession>A0A6D2KVT9</accession>
<keyword evidence="9" id="KW-0156">Chromatin regulator</keyword>
<protein>
    <recommendedName>
        <fullName evidence="3">RING-type E3 ubiquitin transferase</fullName>
        <ecNumber evidence="3">2.3.2.27</ecNumber>
    </recommendedName>
</protein>
<evidence type="ECO:0000313" key="12">
    <source>
        <dbReference type="EMBL" id="CAA7045882.1"/>
    </source>
</evidence>
<sequence>MAQVPCDAEGVCMRCKTTPPTEESLMCGTCASPWHASCLSSLPETLASTLQWECPDCSGEDDSLPVASNDGSGVVAAIHAIEADMTLTDADKAKKKQEMMGGNIVVDEEEEKKDKGLGDDDVLATLGENLTCVFCFELPDRPVMAPCGHNFCLKCFGKWTIGQGKRTCAECRKVIPLRMVRNPRINSALVSAIRLAKAPKPAAAGAPKVHHFVRNEDRPDKAFRTERAVRNGISNASCGKIFVTIPSNHFGPIPAENDPRRNQGVLVGET</sequence>
<dbReference type="EMBL" id="CACVBM020001331">
    <property type="protein sequence ID" value="CAA7045882.1"/>
    <property type="molecule type" value="Genomic_DNA"/>
</dbReference>
<dbReference type="EMBL" id="CACVBM020001479">
    <property type="protein sequence ID" value="CAA7051480.1"/>
    <property type="molecule type" value="Genomic_DNA"/>
</dbReference>
<dbReference type="OrthoDB" id="2270193at2759"/>
<evidence type="ECO:0000313" key="13">
    <source>
        <dbReference type="EMBL" id="CAA7051480.1"/>
    </source>
</evidence>
<dbReference type="SUPFAM" id="SSF57850">
    <property type="entry name" value="RING/U-box"/>
    <property type="match status" value="1"/>
</dbReference>
<evidence type="ECO:0000256" key="7">
    <source>
        <dbReference type="ARBA" id="ARBA00022786"/>
    </source>
</evidence>
<keyword evidence="7" id="KW-0833">Ubl conjugation pathway</keyword>
<keyword evidence="15" id="KW-1185">Reference proteome</keyword>
<dbReference type="EC" id="2.3.2.27" evidence="3"/>
<evidence type="ECO:0000256" key="1">
    <source>
        <dbReference type="ARBA" id="ARBA00000900"/>
    </source>
</evidence>
<comment type="pathway">
    <text evidence="2">Protein modification; protein ubiquitination.</text>
</comment>
<evidence type="ECO:0000313" key="14">
    <source>
        <dbReference type="EMBL" id="CAA7061865.1"/>
    </source>
</evidence>
<evidence type="ECO:0000256" key="2">
    <source>
        <dbReference type="ARBA" id="ARBA00004906"/>
    </source>
</evidence>
<gene>
    <name evidence="12" type="ORF">MERR_LOCUS33117</name>
    <name evidence="13" type="ORF">MERR_LOCUS38715</name>
    <name evidence="14" type="ORF">MERR_LOCUS49101</name>
</gene>
<dbReference type="GO" id="GO:0008270">
    <property type="term" value="F:zinc ion binding"/>
    <property type="evidence" value="ECO:0007669"/>
    <property type="project" value="UniProtKB-KW"/>
</dbReference>
<dbReference type="PROSITE" id="PS01359">
    <property type="entry name" value="ZF_PHD_1"/>
    <property type="match status" value="1"/>
</dbReference>
<keyword evidence="8" id="KW-0862">Zinc</keyword>
<dbReference type="Pfam" id="PF13920">
    <property type="entry name" value="zf-C3HC4_3"/>
    <property type="match status" value="1"/>
</dbReference>
<dbReference type="InterPro" id="IPR001841">
    <property type="entry name" value="Znf_RING"/>
</dbReference>
<evidence type="ECO:0000256" key="5">
    <source>
        <dbReference type="ARBA" id="ARBA00022723"/>
    </source>
</evidence>
<evidence type="ECO:0000256" key="10">
    <source>
        <dbReference type="PROSITE-ProRule" id="PRU00175"/>
    </source>
</evidence>
<evidence type="ECO:0000313" key="15">
    <source>
        <dbReference type="Proteomes" id="UP000467841"/>
    </source>
</evidence>
<feature type="domain" description="RING-type" evidence="11">
    <location>
        <begin position="132"/>
        <end position="172"/>
    </location>
</feature>
<organism evidence="13 15">
    <name type="scientific">Microthlaspi erraticum</name>
    <dbReference type="NCBI Taxonomy" id="1685480"/>
    <lineage>
        <taxon>Eukaryota</taxon>
        <taxon>Viridiplantae</taxon>
        <taxon>Streptophyta</taxon>
        <taxon>Embryophyta</taxon>
        <taxon>Tracheophyta</taxon>
        <taxon>Spermatophyta</taxon>
        <taxon>Magnoliopsida</taxon>
        <taxon>eudicotyledons</taxon>
        <taxon>Gunneridae</taxon>
        <taxon>Pentapetalae</taxon>
        <taxon>rosids</taxon>
        <taxon>malvids</taxon>
        <taxon>Brassicales</taxon>
        <taxon>Brassicaceae</taxon>
        <taxon>Coluteocarpeae</taxon>
        <taxon>Microthlaspi</taxon>
    </lineage>
</organism>
<dbReference type="InterPro" id="IPR045134">
    <property type="entry name" value="UHRF1/2-like"/>
</dbReference>
<evidence type="ECO:0000256" key="9">
    <source>
        <dbReference type="ARBA" id="ARBA00022853"/>
    </source>
</evidence>
<dbReference type="InterPro" id="IPR011011">
    <property type="entry name" value="Znf_FYVE_PHD"/>
</dbReference>
<dbReference type="PANTHER" id="PTHR14140">
    <property type="entry name" value="E3 UBIQUITIN-PROTEIN LIGASE UHRF-RELATED"/>
    <property type="match status" value="1"/>
</dbReference>
<dbReference type="GO" id="GO:0044027">
    <property type="term" value="P:negative regulation of gene expression via chromosomal CpG island methylation"/>
    <property type="evidence" value="ECO:0007669"/>
    <property type="project" value="TreeGrafter"/>
</dbReference>
<dbReference type="InterPro" id="IPR001965">
    <property type="entry name" value="Znf_PHD"/>
</dbReference>
<keyword evidence="4" id="KW-0808">Transferase</keyword>
<evidence type="ECO:0000259" key="11">
    <source>
        <dbReference type="PROSITE" id="PS50089"/>
    </source>
</evidence>
<dbReference type="InterPro" id="IPR019786">
    <property type="entry name" value="Zinc_finger_PHD-type_CS"/>
</dbReference>
<evidence type="ECO:0000256" key="6">
    <source>
        <dbReference type="ARBA" id="ARBA00022771"/>
    </source>
</evidence>